<dbReference type="PANTHER" id="PTHR12358">
    <property type="entry name" value="SPHINGOSINE KINASE"/>
    <property type="match status" value="1"/>
</dbReference>
<dbReference type="InterPro" id="IPR005218">
    <property type="entry name" value="Diacylglycerol/lipid_kinase"/>
</dbReference>
<keyword evidence="15" id="KW-1185">Reference proteome</keyword>
<keyword evidence="9" id="KW-0460">Magnesium</keyword>
<evidence type="ECO:0000256" key="5">
    <source>
        <dbReference type="ARBA" id="ARBA00022723"/>
    </source>
</evidence>
<dbReference type="Gene3D" id="2.60.200.40">
    <property type="match status" value="1"/>
</dbReference>
<dbReference type="NCBIfam" id="TIGR00147">
    <property type="entry name" value="YegS/Rv2252/BmrU family lipid kinase"/>
    <property type="match status" value="1"/>
</dbReference>
<dbReference type="SUPFAM" id="SSF111331">
    <property type="entry name" value="NAD kinase/diacylglycerol kinase-like"/>
    <property type="match status" value="1"/>
</dbReference>
<keyword evidence="6" id="KW-0547">Nucleotide-binding</keyword>
<evidence type="ECO:0000259" key="13">
    <source>
        <dbReference type="PROSITE" id="PS50146"/>
    </source>
</evidence>
<dbReference type="InterPro" id="IPR016064">
    <property type="entry name" value="NAD/diacylglycerol_kinase_sf"/>
</dbReference>
<dbReference type="PROSITE" id="PS50146">
    <property type="entry name" value="DAGK"/>
    <property type="match status" value="1"/>
</dbReference>
<dbReference type="Pfam" id="PF19279">
    <property type="entry name" value="YegS_C"/>
    <property type="match status" value="1"/>
</dbReference>
<dbReference type="InterPro" id="IPR001206">
    <property type="entry name" value="Diacylglycerol_kinase_cat_dom"/>
</dbReference>
<evidence type="ECO:0000256" key="11">
    <source>
        <dbReference type="ARBA" id="ARBA00023209"/>
    </source>
</evidence>
<comment type="cofactor">
    <cofactor evidence="1">
        <name>Mg(2+)</name>
        <dbReference type="ChEBI" id="CHEBI:18420"/>
    </cofactor>
</comment>
<dbReference type="EMBL" id="JXAL01000001">
    <property type="protein sequence ID" value="KIL37525.1"/>
    <property type="molecule type" value="Genomic_DNA"/>
</dbReference>
<accession>A0ABR5AA93</accession>
<evidence type="ECO:0000256" key="2">
    <source>
        <dbReference type="ARBA" id="ARBA00005983"/>
    </source>
</evidence>
<dbReference type="Gene3D" id="3.40.50.10330">
    <property type="entry name" value="Probable inorganic polyphosphate/atp-NAD kinase, domain 1"/>
    <property type="match status" value="1"/>
</dbReference>
<gene>
    <name evidence="14" type="ORF">SD71_02535</name>
</gene>
<evidence type="ECO:0000256" key="3">
    <source>
        <dbReference type="ARBA" id="ARBA00022516"/>
    </source>
</evidence>
<keyword evidence="8" id="KW-0067">ATP-binding</keyword>
<evidence type="ECO:0000256" key="12">
    <source>
        <dbReference type="ARBA" id="ARBA00023264"/>
    </source>
</evidence>
<evidence type="ECO:0000256" key="7">
    <source>
        <dbReference type="ARBA" id="ARBA00022777"/>
    </source>
</evidence>
<name>A0ABR5AA93_9BACL</name>
<dbReference type="InterPro" id="IPR045540">
    <property type="entry name" value="YegS/DAGK_C"/>
</dbReference>
<dbReference type="InterPro" id="IPR017438">
    <property type="entry name" value="ATP-NAD_kinase_N"/>
</dbReference>
<keyword evidence="5" id="KW-0479">Metal-binding</keyword>
<evidence type="ECO:0000256" key="9">
    <source>
        <dbReference type="ARBA" id="ARBA00022842"/>
    </source>
</evidence>
<evidence type="ECO:0000313" key="15">
    <source>
        <dbReference type="Proteomes" id="UP000054526"/>
    </source>
</evidence>
<evidence type="ECO:0000313" key="14">
    <source>
        <dbReference type="EMBL" id="KIL37525.1"/>
    </source>
</evidence>
<dbReference type="SMART" id="SM00046">
    <property type="entry name" value="DAGKc"/>
    <property type="match status" value="1"/>
</dbReference>
<evidence type="ECO:0000256" key="6">
    <source>
        <dbReference type="ARBA" id="ARBA00022741"/>
    </source>
</evidence>
<comment type="caution">
    <text evidence="14">The sequence shown here is derived from an EMBL/GenBank/DDBJ whole genome shotgun (WGS) entry which is preliminary data.</text>
</comment>
<organism evidence="14 15">
    <name type="scientific">Cohnella kolymensis</name>
    <dbReference type="NCBI Taxonomy" id="1590652"/>
    <lineage>
        <taxon>Bacteria</taxon>
        <taxon>Bacillati</taxon>
        <taxon>Bacillota</taxon>
        <taxon>Bacilli</taxon>
        <taxon>Bacillales</taxon>
        <taxon>Paenibacillaceae</taxon>
        <taxon>Cohnella</taxon>
    </lineage>
</organism>
<keyword evidence="11" id="KW-0594">Phospholipid biosynthesis</keyword>
<keyword evidence="7" id="KW-0418">Kinase</keyword>
<evidence type="ECO:0000256" key="4">
    <source>
        <dbReference type="ARBA" id="ARBA00022679"/>
    </source>
</evidence>
<evidence type="ECO:0000256" key="10">
    <source>
        <dbReference type="ARBA" id="ARBA00023098"/>
    </source>
</evidence>
<keyword evidence="10" id="KW-0443">Lipid metabolism</keyword>
<evidence type="ECO:0000256" key="1">
    <source>
        <dbReference type="ARBA" id="ARBA00001946"/>
    </source>
</evidence>
<dbReference type="RefSeq" id="WP_041059077.1">
    <property type="nucleotide sequence ID" value="NZ_JXAL01000001.1"/>
</dbReference>
<evidence type="ECO:0000256" key="8">
    <source>
        <dbReference type="ARBA" id="ARBA00022840"/>
    </source>
</evidence>
<dbReference type="InterPro" id="IPR050187">
    <property type="entry name" value="Lipid_Phosphate_FormReg"/>
</dbReference>
<feature type="domain" description="DAGKc" evidence="13">
    <location>
        <begin position="1"/>
        <end position="131"/>
    </location>
</feature>
<keyword evidence="12" id="KW-1208">Phospholipid metabolism</keyword>
<keyword evidence="4" id="KW-0808">Transferase</keyword>
<proteinExistence type="inferred from homology"/>
<comment type="similarity">
    <text evidence="2">Belongs to the diacylglycerol/lipid kinase family.</text>
</comment>
<dbReference type="PANTHER" id="PTHR12358:SF106">
    <property type="entry name" value="LIPID KINASE YEGS"/>
    <property type="match status" value="1"/>
</dbReference>
<reference evidence="14 15" key="1">
    <citation type="submission" date="2014-12" db="EMBL/GenBank/DDBJ databases">
        <title>Draft genome sequence of Cohnella kolymensis strain B-2846.</title>
        <authorList>
            <person name="Karlyshev A.V."/>
            <person name="Kudryashova E.B."/>
        </authorList>
    </citation>
    <scope>NUCLEOTIDE SEQUENCE [LARGE SCALE GENOMIC DNA]</scope>
    <source>
        <strain evidence="14 15">VKM B-2846</strain>
    </source>
</reference>
<dbReference type="Proteomes" id="UP000054526">
    <property type="component" value="Unassembled WGS sequence"/>
</dbReference>
<protein>
    <recommendedName>
        <fullName evidence="13">DAGKc domain-containing protein</fullName>
    </recommendedName>
</protein>
<keyword evidence="3" id="KW-0444">Lipid biosynthesis</keyword>
<dbReference type="Pfam" id="PF00781">
    <property type="entry name" value="DAGK_cat"/>
    <property type="match status" value="1"/>
</dbReference>
<sequence length="305" mass="32094">MVLFVVNEGSGNGRGAKVWKKVEAELLRRDTKYMKIAFDTQNEAVEAAAAILKRGNVKAVVAVGGDGSVHSLLPLLAGTGIPCGVIPCGSGNDTARSFGIPRDPIKALDIVLAGRTRLADVVDTSFGCNEHELTLTAVAVGLDAAVAADVNGSKYKQWCNRLGIGSLAYIIGLFRALAAFAPKPITVTVDGTPHQFQRSWLAAVANVPSYGGGLKICPDARADDGKLHACIVHGCSMWRLLMVFPTLLSGSHVNLPYVTLLSGEQIRIETPNVWLAYGDGEPVGRTPVSAAVRSRQLVILALGSG</sequence>